<dbReference type="GeneID" id="31000264"/>
<keyword evidence="1" id="KW-0175">Coiled coil</keyword>
<comment type="caution">
    <text evidence="3">The sequence shown here is derived from an EMBL/GenBank/DDBJ whole genome shotgun (WGS) entry which is preliminary data.</text>
</comment>
<organism evidence="3 4">
    <name type="scientific">Talaromyces atroroseus</name>
    <dbReference type="NCBI Taxonomy" id="1441469"/>
    <lineage>
        <taxon>Eukaryota</taxon>
        <taxon>Fungi</taxon>
        <taxon>Dikarya</taxon>
        <taxon>Ascomycota</taxon>
        <taxon>Pezizomycotina</taxon>
        <taxon>Eurotiomycetes</taxon>
        <taxon>Eurotiomycetidae</taxon>
        <taxon>Eurotiales</taxon>
        <taxon>Trichocomaceae</taxon>
        <taxon>Talaromyces</taxon>
        <taxon>Talaromyces sect. Trachyspermi</taxon>
    </lineage>
</organism>
<evidence type="ECO:0000313" key="3">
    <source>
        <dbReference type="EMBL" id="OKL63610.1"/>
    </source>
</evidence>
<dbReference type="RefSeq" id="XP_020123731.1">
    <property type="nucleotide sequence ID" value="XM_020260323.1"/>
</dbReference>
<feature type="coiled-coil region" evidence="1">
    <location>
        <begin position="90"/>
        <end position="142"/>
    </location>
</feature>
<dbReference type="EMBL" id="LFMY01000001">
    <property type="protein sequence ID" value="OKL63610.1"/>
    <property type="molecule type" value="Genomic_DNA"/>
</dbReference>
<feature type="region of interest" description="Disordered" evidence="2">
    <location>
        <begin position="30"/>
        <end position="75"/>
    </location>
</feature>
<name>A0A225ARJ5_TALAT</name>
<protein>
    <submittedName>
        <fullName evidence="3">Uncharacterized protein</fullName>
    </submittedName>
</protein>
<reference evidence="3 4" key="1">
    <citation type="submission" date="2015-06" db="EMBL/GenBank/DDBJ databases">
        <title>Talaromyces atroroseus IBT 11181 draft genome.</title>
        <authorList>
            <person name="Rasmussen K.B."/>
            <person name="Rasmussen S."/>
            <person name="Petersen B."/>
            <person name="Sicheritz-Ponten T."/>
            <person name="Mortensen U.H."/>
            <person name="Thrane U."/>
        </authorList>
    </citation>
    <scope>NUCLEOTIDE SEQUENCE [LARGE SCALE GENOMIC DNA]</scope>
    <source>
        <strain evidence="3 4">IBT 11181</strain>
    </source>
</reference>
<dbReference type="Proteomes" id="UP000214365">
    <property type="component" value="Unassembled WGS sequence"/>
</dbReference>
<evidence type="ECO:0000313" key="4">
    <source>
        <dbReference type="Proteomes" id="UP000214365"/>
    </source>
</evidence>
<accession>A0A225ARJ5</accession>
<proteinExistence type="predicted"/>
<keyword evidence="4" id="KW-1185">Reference proteome</keyword>
<evidence type="ECO:0000256" key="2">
    <source>
        <dbReference type="SAM" id="MobiDB-lite"/>
    </source>
</evidence>
<dbReference type="OrthoDB" id="4491582at2759"/>
<sequence length="450" mass="50831">MSPNVNSHSSFEVVVPYRRMKGWAIVPWTEGPEPGTPEQNILPHGQKRIRSQTKRFGSETEVGPTAKRKATPPLEDKREQIRPAKIRVGVRIRSKEYNQLEREVQRLKMQNALLAVAESQEIQSLKAEVKRLESHKVEQNKKIDWLISKSLDPASSSSDTNLDEPEMIKMKDKEIEQQNITIRDLHSSLRSALNLDMLLSTSQDQELLTANVNFASEMEDIELRVLRAAEYISNCLYPLDKLTLSIQIHPDLGDMILKVTGSMKTLTSMPATSEFAEKFHRATLLHMLKHDLEFKTCFLDSHVEELQAHITALLDPLLNPSELEKQEVNFHRELRDLLSSAFSFRSRCFPVGGTRYEVIQFQPGERFDPTMMEAQDATGNLVPIPKDKKNCTIKLCVHGLIVAHTDPIQESSSGLQKVKQLSQPFQASKRQGVRGATAGEVISGKAIVIL</sequence>
<evidence type="ECO:0000256" key="1">
    <source>
        <dbReference type="SAM" id="Coils"/>
    </source>
</evidence>
<dbReference type="AlphaFoldDB" id="A0A225ARJ5"/>
<gene>
    <name evidence="3" type="ORF">UA08_00509</name>
</gene>